<keyword evidence="2" id="KW-1185">Reference proteome</keyword>
<dbReference type="GO" id="GO:0008374">
    <property type="term" value="F:O-acyltransferase activity"/>
    <property type="evidence" value="ECO:0007669"/>
    <property type="project" value="InterPro"/>
</dbReference>
<dbReference type="Proteomes" id="UP000245711">
    <property type="component" value="Chromosome"/>
</dbReference>
<reference evidence="1 2" key="1">
    <citation type="submission" date="2017-05" db="EMBL/GenBank/DDBJ databases">
        <title>Isolation of Rhodococcus sp. S2-17 biodegrading of BP-3.</title>
        <authorList>
            <person name="Lee Y."/>
            <person name="Kim K.H."/>
            <person name="Chun B.H."/>
            <person name="Jung H.S."/>
            <person name="Jeon C.O."/>
        </authorList>
    </citation>
    <scope>NUCLEOTIDE SEQUENCE [LARGE SCALE GENOMIC DNA]</scope>
    <source>
        <strain evidence="1 2">S2-17</strain>
    </source>
</reference>
<dbReference type="Pfam" id="PF02450">
    <property type="entry name" value="LCAT"/>
    <property type="match status" value="1"/>
</dbReference>
<sequence length="467" mass="51133">MKDVVVLIPGITGSVLARDGKDVWASTPGAALRGVLSLGNNIKRLQLDGDDPEVDDLGDGVVATRVMPDFHVLPGLDWKIDGYTKFRVDLVRRFGVVPGENYFELPYDWRRDNRVAARKLARHAHGWLTRWREKSGNSDAQLILVGHSMGGIVARLYLELLEGWKDTRTLITFGTPYSGSINALEFLVNGFRKGWGPFTVDLGNLIGSFTSAYQLLPSYRCLESPNASWSNLDDKMDDWTGTGLDAARMKDAVTLHRQLRTQVQERLEADRDEGYDIRPIIGDFQRTHWAARLVDGKIVSLPVRGPGESGGDGTVPKLSATPPELMKGWKNAAFFSQKHASLQNDDPVLDHVGGVLNIAVITPPNVFPAVSESVSLEVDDVTTAEPLVIRARTDDPGAELVAHVEPAVGGPVRQHRLSTSVDGWQQATVEDLAAQDYRITVGAPGVHPVTDLVSVVDLDEVARTVDM</sequence>
<dbReference type="OrthoDB" id="8871309at2"/>
<evidence type="ECO:0000313" key="2">
    <source>
        <dbReference type="Proteomes" id="UP000245711"/>
    </source>
</evidence>
<evidence type="ECO:0008006" key="3">
    <source>
        <dbReference type="Google" id="ProtNLM"/>
    </source>
</evidence>
<gene>
    <name evidence="1" type="ORF">CBI38_24585</name>
</gene>
<dbReference type="InterPro" id="IPR003386">
    <property type="entry name" value="LACT/PDAT_acylTrfase"/>
</dbReference>
<dbReference type="RefSeq" id="WP_109335335.1">
    <property type="nucleotide sequence ID" value="NZ_CP021354.1"/>
</dbReference>
<dbReference type="Gene3D" id="3.40.50.1820">
    <property type="entry name" value="alpha/beta hydrolase"/>
    <property type="match status" value="1"/>
</dbReference>
<dbReference type="AlphaFoldDB" id="A0A2S2C4S4"/>
<name>A0A2S2C4S4_9NOCA</name>
<dbReference type="InterPro" id="IPR029058">
    <property type="entry name" value="AB_hydrolase_fold"/>
</dbReference>
<organism evidence="1 2">
    <name type="scientific">Rhodococcus oxybenzonivorans</name>
    <dbReference type="NCBI Taxonomy" id="1990687"/>
    <lineage>
        <taxon>Bacteria</taxon>
        <taxon>Bacillati</taxon>
        <taxon>Actinomycetota</taxon>
        <taxon>Actinomycetes</taxon>
        <taxon>Mycobacteriales</taxon>
        <taxon>Nocardiaceae</taxon>
        <taxon>Rhodococcus</taxon>
    </lineage>
</organism>
<dbReference type="KEGG" id="roz:CBI38_24585"/>
<accession>A0A2S2C4S4</accession>
<proteinExistence type="predicted"/>
<dbReference type="PANTHER" id="PTHR11440">
    <property type="entry name" value="LECITHIN-CHOLESTEROL ACYLTRANSFERASE-RELATED"/>
    <property type="match status" value="1"/>
</dbReference>
<protein>
    <recommendedName>
        <fullName evidence="3">Lecithin:cholesterol acyltransferase</fullName>
    </recommendedName>
</protein>
<evidence type="ECO:0000313" key="1">
    <source>
        <dbReference type="EMBL" id="AWK75804.1"/>
    </source>
</evidence>
<dbReference type="EMBL" id="CP021354">
    <property type="protein sequence ID" value="AWK75804.1"/>
    <property type="molecule type" value="Genomic_DNA"/>
</dbReference>
<dbReference type="GO" id="GO:0006629">
    <property type="term" value="P:lipid metabolic process"/>
    <property type="evidence" value="ECO:0007669"/>
    <property type="project" value="InterPro"/>
</dbReference>
<dbReference type="SUPFAM" id="SSF53474">
    <property type="entry name" value="alpha/beta-Hydrolases"/>
    <property type="match status" value="1"/>
</dbReference>